<name>A0ABP9RJ08_9ACTN</name>
<evidence type="ECO:0000313" key="2">
    <source>
        <dbReference type="Proteomes" id="UP001501570"/>
    </source>
</evidence>
<protein>
    <recommendedName>
        <fullName evidence="3">Bacteriophage HK97-gp10, tail-component</fullName>
    </recommendedName>
</protein>
<evidence type="ECO:0000313" key="1">
    <source>
        <dbReference type="EMBL" id="GAA5177806.1"/>
    </source>
</evidence>
<comment type="caution">
    <text evidence="1">The sequence shown here is derived from an EMBL/GenBank/DDBJ whole genome shotgun (WGS) entry which is preliminary data.</text>
</comment>
<accession>A0ABP9RJ08</accession>
<sequence>MTQGTPQSNLDLELLAAQLRRHTDDLSLYSGMLLNMLSATLPPDLVQVRREGKWKARMAGREPAVLGISVHVGDRRYELDRTDVGARAVTKVCHESGGVVMSTKSVTAEEWSRSLAEALAAVAGTNAAAVAALQKLTAP</sequence>
<dbReference type="RefSeq" id="WP_345625347.1">
    <property type="nucleotide sequence ID" value="NZ_BAABJQ010000001.1"/>
</dbReference>
<organism evidence="1 2">
    <name type="scientific">Rugosimonospora acidiphila</name>
    <dbReference type="NCBI Taxonomy" id="556531"/>
    <lineage>
        <taxon>Bacteria</taxon>
        <taxon>Bacillati</taxon>
        <taxon>Actinomycetota</taxon>
        <taxon>Actinomycetes</taxon>
        <taxon>Micromonosporales</taxon>
        <taxon>Micromonosporaceae</taxon>
        <taxon>Rugosimonospora</taxon>
    </lineage>
</organism>
<proteinExistence type="predicted"/>
<dbReference type="Proteomes" id="UP001501570">
    <property type="component" value="Unassembled WGS sequence"/>
</dbReference>
<evidence type="ECO:0008006" key="3">
    <source>
        <dbReference type="Google" id="ProtNLM"/>
    </source>
</evidence>
<dbReference type="EMBL" id="BAABJQ010000001">
    <property type="protein sequence ID" value="GAA5177806.1"/>
    <property type="molecule type" value="Genomic_DNA"/>
</dbReference>
<reference evidence="2" key="1">
    <citation type="journal article" date="2019" name="Int. J. Syst. Evol. Microbiol.">
        <title>The Global Catalogue of Microorganisms (GCM) 10K type strain sequencing project: providing services to taxonomists for standard genome sequencing and annotation.</title>
        <authorList>
            <consortium name="The Broad Institute Genomics Platform"/>
            <consortium name="The Broad Institute Genome Sequencing Center for Infectious Disease"/>
            <person name="Wu L."/>
            <person name="Ma J."/>
        </authorList>
    </citation>
    <scope>NUCLEOTIDE SEQUENCE [LARGE SCALE GENOMIC DNA]</scope>
    <source>
        <strain evidence="2">JCM 18304</strain>
    </source>
</reference>
<keyword evidence="2" id="KW-1185">Reference proteome</keyword>
<gene>
    <name evidence="1" type="ORF">GCM10023322_03410</name>
</gene>